<evidence type="ECO:0000256" key="1">
    <source>
        <dbReference type="ARBA" id="ARBA00004123"/>
    </source>
</evidence>
<evidence type="ECO:0000256" key="3">
    <source>
        <dbReference type="ARBA" id="ARBA00022884"/>
    </source>
</evidence>
<dbReference type="SUPFAM" id="SSF54928">
    <property type="entry name" value="RNA-binding domain, RBD"/>
    <property type="match status" value="2"/>
</dbReference>
<feature type="domain" description="RRM" evidence="7">
    <location>
        <begin position="118"/>
        <end position="196"/>
    </location>
</feature>
<feature type="compositionally biased region" description="Acidic residues" evidence="6">
    <location>
        <begin position="237"/>
        <end position="252"/>
    </location>
</feature>
<reference evidence="8 9" key="1">
    <citation type="submission" date="2018-11" db="EMBL/GenBank/DDBJ databases">
        <authorList>
            <consortium name="Pathogen Informatics"/>
        </authorList>
    </citation>
    <scope>NUCLEOTIDE SEQUENCE [LARGE SCALE GENOMIC DNA]</scope>
</reference>
<feature type="region of interest" description="Disordered" evidence="6">
    <location>
        <begin position="200"/>
        <end position="219"/>
    </location>
</feature>
<dbReference type="Gene3D" id="3.30.70.330">
    <property type="match status" value="2"/>
</dbReference>
<dbReference type="InterPro" id="IPR000504">
    <property type="entry name" value="RRM_dom"/>
</dbReference>
<dbReference type="InterPro" id="IPR012677">
    <property type="entry name" value="Nucleotide-bd_a/b_plait_sf"/>
</dbReference>
<evidence type="ECO:0000256" key="5">
    <source>
        <dbReference type="PROSITE-ProRule" id="PRU00176"/>
    </source>
</evidence>
<dbReference type="Proteomes" id="UP000270094">
    <property type="component" value="Unassembled WGS sequence"/>
</dbReference>
<evidence type="ECO:0000256" key="6">
    <source>
        <dbReference type="SAM" id="MobiDB-lite"/>
    </source>
</evidence>
<dbReference type="PANTHER" id="PTHR48039:SF5">
    <property type="entry name" value="RNA-BINDING PROTEIN 28"/>
    <property type="match status" value="1"/>
</dbReference>
<feature type="compositionally biased region" description="Polar residues" evidence="6">
    <location>
        <begin position="200"/>
        <end position="210"/>
    </location>
</feature>
<comment type="subcellular location">
    <subcellularLocation>
        <location evidence="1">Nucleus</location>
    </subcellularLocation>
</comment>
<dbReference type="InterPro" id="IPR035979">
    <property type="entry name" value="RBD_domain_sf"/>
</dbReference>
<evidence type="ECO:0000313" key="9">
    <source>
        <dbReference type="Proteomes" id="UP000270094"/>
    </source>
</evidence>
<feature type="compositionally biased region" description="Acidic residues" evidence="6">
    <location>
        <begin position="273"/>
        <end position="296"/>
    </location>
</feature>
<accession>A0A3P7K9V6</accession>
<sequence length="296" mass="32937">MVGPYGIECEKLDEHAIVDEENKRRQERDERSLFIKGFPKNTKTKDLEALHADIETVRHRKGTSFAWFVFRTEASCKKAHTMLSSAKIGGKPLFVDFCGSKSAKEGVVGKAPKPINPLELYINGLPASVTKDDIKNIFRAAVSINIPTARPHEMKRVSNPRAFVLFSTEDDAKSAFDKGKGLKLAGRSVEVFYARIRQNPQEHTTATTQAVPAVKKTSSVNVKKSAKAIKMEKSDSDDSDEEEIESSDEGIEEVITKPSSNASLKKKPQTAGSDEDEDEDEEEDEDDEEEEDEDNE</sequence>
<gene>
    <name evidence="8" type="ORF">SVUK_LOCUS746</name>
</gene>
<dbReference type="InterPro" id="IPR051945">
    <property type="entry name" value="RRM_MRD1_RNA_proc_ribogen"/>
</dbReference>
<dbReference type="GO" id="GO:0005730">
    <property type="term" value="C:nucleolus"/>
    <property type="evidence" value="ECO:0007669"/>
    <property type="project" value="TreeGrafter"/>
</dbReference>
<dbReference type="OrthoDB" id="167718at2759"/>
<organism evidence="8 9">
    <name type="scientific">Strongylus vulgaris</name>
    <name type="common">Blood worm</name>
    <dbReference type="NCBI Taxonomy" id="40348"/>
    <lineage>
        <taxon>Eukaryota</taxon>
        <taxon>Metazoa</taxon>
        <taxon>Ecdysozoa</taxon>
        <taxon>Nematoda</taxon>
        <taxon>Chromadorea</taxon>
        <taxon>Rhabditida</taxon>
        <taxon>Rhabditina</taxon>
        <taxon>Rhabditomorpha</taxon>
        <taxon>Strongyloidea</taxon>
        <taxon>Strongylidae</taxon>
        <taxon>Strongylus</taxon>
    </lineage>
</organism>
<keyword evidence="9" id="KW-1185">Reference proteome</keyword>
<evidence type="ECO:0000313" key="8">
    <source>
        <dbReference type="EMBL" id="VDM65748.1"/>
    </source>
</evidence>
<dbReference type="PROSITE" id="PS50102">
    <property type="entry name" value="RRM"/>
    <property type="match status" value="2"/>
</dbReference>
<feature type="domain" description="RRM" evidence="7">
    <location>
        <begin position="31"/>
        <end position="100"/>
    </location>
</feature>
<dbReference type="Pfam" id="PF00076">
    <property type="entry name" value="RRM_1"/>
    <property type="match status" value="1"/>
</dbReference>
<dbReference type="AlphaFoldDB" id="A0A3P7K9V6"/>
<proteinExistence type="predicted"/>
<keyword evidence="3 5" id="KW-0694">RNA-binding</keyword>
<dbReference type="EMBL" id="UYYB01001326">
    <property type="protein sequence ID" value="VDM65748.1"/>
    <property type="molecule type" value="Genomic_DNA"/>
</dbReference>
<protein>
    <recommendedName>
        <fullName evidence="7">RRM domain-containing protein</fullName>
    </recommendedName>
</protein>
<keyword evidence="2" id="KW-0677">Repeat</keyword>
<keyword evidence="4" id="KW-0539">Nucleus</keyword>
<name>A0A3P7K9V6_STRVU</name>
<evidence type="ECO:0000256" key="2">
    <source>
        <dbReference type="ARBA" id="ARBA00022737"/>
    </source>
</evidence>
<feature type="region of interest" description="Disordered" evidence="6">
    <location>
        <begin position="228"/>
        <end position="296"/>
    </location>
</feature>
<dbReference type="PANTHER" id="PTHR48039">
    <property type="entry name" value="RNA-BINDING MOTIF PROTEIN 14B"/>
    <property type="match status" value="1"/>
</dbReference>
<dbReference type="SMART" id="SM00360">
    <property type="entry name" value="RRM"/>
    <property type="match status" value="2"/>
</dbReference>
<evidence type="ECO:0000259" key="7">
    <source>
        <dbReference type="PROSITE" id="PS50102"/>
    </source>
</evidence>
<dbReference type="CDD" id="cd00590">
    <property type="entry name" value="RRM_SF"/>
    <property type="match status" value="2"/>
</dbReference>
<dbReference type="GO" id="GO:0003729">
    <property type="term" value="F:mRNA binding"/>
    <property type="evidence" value="ECO:0007669"/>
    <property type="project" value="TreeGrafter"/>
</dbReference>
<evidence type="ECO:0000256" key="4">
    <source>
        <dbReference type="ARBA" id="ARBA00023242"/>
    </source>
</evidence>